<keyword evidence="4" id="KW-1185">Reference proteome</keyword>
<dbReference type="PROSITE" id="PS51168">
    <property type="entry name" value="CHORISMATE_MUT_2"/>
    <property type="match status" value="1"/>
</dbReference>
<dbReference type="AlphaFoldDB" id="A0A8J7CPX1"/>
<dbReference type="Pfam" id="PF01817">
    <property type="entry name" value="CM_2"/>
    <property type="match status" value="1"/>
</dbReference>
<dbReference type="Gene3D" id="1.20.59.10">
    <property type="entry name" value="Chorismate mutase"/>
    <property type="match status" value="1"/>
</dbReference>
<dbReference type="GO" id="GO:0046417">
    <property type="term" value="P:chorismate metabolic process"/>
    <property type="evidence" value="ECO:0007669"/>
    <property type="project" value="InterPro"/>
</dbReference>
<dbReference type="GO" id="GO:0004106">
    <property type="term" value="F:chorismate mutase activity"/>
    <property type="evidence" value="ECO:0007669"/>
    <property type="project" value="UniProtKB-EC"/>
</dbReference>
<dbReference type="InterPro" id="IPR036263">
    <property type="entry name" value="Chorismate_II_sf"/>
</dbReference>
<gene>
    <name evidence="3" type="ORF">IHV25_07865</name>
</gene>
<protein>
    <recommendedName>
        <fullName evidence="1">chorismate mutase</fullName>
        <ecNumber evidence="1">5.4.99.5</ecNumber>
    </recommendedName>
</protein>
<dbReference type="EMBL" id="JACZHT010000005">
    <property type="protein sequence ID" value="MBE1237562.1"/>
    <property type="molecule type" value="Genomic_DNA"/>
</dbReference>
<name>A0A8J7CPX1_9PROT</name>
<dbReference type="RefSeq" id="WP_192534566.1">
    <property type="nucleotide sequence ID" value="NZ_JACZHT010000005.1"/>
</dbReference>
<reference evidence="3" key="1">
    <citation type="submission" date="2020-10" db="EMBL/GenBank/DDBJ databases">
        <title>Genome sequence of the unusual species of purple photosynthetic bacteria, Phaeovibrio sulfidiphilus DSM 23193, type strain.</title>
        <authorList>
            <person name="Kyndt J.A."/>
            <person name="Meyer T.E."/>
        </authorList>
    </citation>
    <scope>NUCLEOTIDE SEQUENCE</scope>
    <source>
        <strain evidence="3">DSM 23193</strain>
    </source>
</reference>
<dbReference type="InterPro" id="IPR036979">
    <property type="entry name" value="CM_dom_sf"/>
</dbReference>
<evidence type="ECO:0000259" key="2">
    <source>
        <dbReference type="PROSITE" id="PS51168"/>
    </source>
</evidence>
<dbReference type="SMART" id="SM00830">
    <property type="entry name" value="CM_2"/>
    <property type="match status" value="1"/>
</dbReference>
<dbReference type="InterPro" id="IPR002701">
    <property type="entry name" value="CM_II_prokaryot"/>
</dbReference>
<organism evidence="3 4">
    <name type="scientific">Phaeovibrio sulfidiphilus</name>
    <dbReference type="NCBI Taxonomy" id="1220600"/>
    <lineage>
        <taxon>Bacteria</taxon>
        <taxon>Pseudomonadati</taxon>
        <taxon>Pseudomonadota</taxon>
        <taxon>Alphaproteobacteria</taxon>
        <taxon>Rhodospirillales</taxon>
        <taxon>Rhodospirillaceae</taxon>
        <taxon>Phaeovibrio</taxon>
    </lineage>
</organism>
<dbReference type="EC" id="5.4.99.5" evidence="1"/>
<evidence type="ECO:0000313" key="4">
    <source>
        <dbReference type="Proteomes" id="UP000631034"/>
    </source>
</evidence>
<accession>A0A8J7CPX1</accession>
<evidence type="ECO:0000313" key="3">
    <source>
        <dbReference type="EMBL" id="MBE1237562.1"/>
    </source>
</evidence>
<dbReference type="Proteomes" id="UP000631034">
    <property type="component" value="Unassembled WGS sequence"/>
</dbReference>
<evidence type="ECO:0000256" key="1">
    <source>
        <dbReference type="ARBA" id="ARBA00012404"/>
    </source>
</evidence>
<sequence>MSQAHDTTRETVSLGALRSEIDSIDDALHDLLMRRAELAEFVRLAKRDEDGKDATYLRPGREAAVLRRLMARHSGRFPRRVLVRLWREIFSVSLAMQNRMTLAVWMPERGAAFLEIAHNQYGSFTTASLHQSMEQVIREVSERRATLGILPLPETGDRLAWWPLLATAAPDTPRVIARLPMAGTQGTPEALVIAIMPPEADDCTDRTLLALEHDPALHPDRVLEHVTRAGVPVRGILDARTDPAGCARILLEVDGAFHNTDARLEALETVSASSGPYAVRRVCLIGSYARPFTDAELDPDGLP</sequence>
<comment type="caution">
    <text evidence="3">The sequence shown here is derived from an EMBL/GenBank/DDBJ whole genome shotgun (WGS) entry which is preliminary data.</text>
</comment>
<dbReference type="SUPFAM" id="SSF48600">
    <property type="entry name" value="Chorismate mutase II"/>
    <property type="match status" value="1"/>
</dbReference>
<proteinExistence type="predicted"/>
<feature type="domain" description="Chorismate mutase" evidence="2">
    <location>
        <begin position="8"/>
        <end position="101"/>
    </location>
</feature>